<evidence type="ECO:0000256" key="7">
    <source>
        <dbReference type="ARBA" id="ARBA00022553"/>
    </source>
</evidence>
<evidence type="ECO:0000256" key="27">
    <source>
        <dbReference type="SAM" id="SignalP"/>
    </source>
</evidence>
<keyword evidence="14 24" id="KW-1015">Disulfide bond</keyword>
<feature type="disulfide bond" evidence="24">
    <location>
        <begin position="77"/>
        <end position="98"/>
    </location>
</feature>
<dbReference type="GO" id="GO:0005576">
    <property type="term" value="C:extracellular region"/>
    <property type="evidence" value="ECO:0007669"/>
    <property type="project" value="UniProtKB-SubCell"/>
</dbReference>
<feature type="compositionally biased region" description="Basic and acidic residues" evidence="25">
    <location>
        <begin position="365"/>
        <end position="374"/>
    </location>
</feature>
<dbReference type="GO" id="GO:0035692">
    <property type="term" value="C:macrophage migration inhibitory factor receptor complex"/>
    <property type="evidence" value="ECO:0007669"/>
    <property type="project" value="TreeGrafter"/>
</dbReference>
<dbReference type="GO" id="GO:0007155">
    <property type="term" value="P:cell adhesion"/>
    <property type="evidence" value="ECO:0007669"/>
    <property type="project" value="UniProtKB-KW"/>
</dbReference>
<evidence type="ECO:0000256" key="10">
    <source>
        <dbReference type="ARBA" id="ARBA00022889"/>
    </source>
</evidence>
<evidence type="ECO:0000256" key="8">
    <source>
        <dbReference type="ARBA" id="ARBA00022692"/>
    </source>
</evidence>
<evidence type="ECO:0000256" key="12">
    <source>
        <dbReference type="ARBA" id="ARBA00022989"/>
    </source>
</evidence>
<evidence type="ECO:0000256" key="5">
    <source>
        <dbReference type="ARBA" id="ARBA00022475"/>
    </source>
</evidence>
<dbReference type="InterPro" id="IPR016186">
    <property type="entry name" value="C-type_lectin-like/link_sf"/>
</dbReference>
<dbReference type="PRINTS" id="PR00658">
    <property type="entry name" value="CD44"/>
</dbReference>
<keyword evidence="5" id="KW-1003">Cell membrane</keyword>
<keyword evidence="13 26" id="KW-0472">Membrane</keyword>
<keyword evidence="6" id="KW-0964">Secreted</keyword>
<dbReference type="GeneID" id="109530395"/>
<proteinExistence type="predicted"/>
<evidence type="ECO:0000256" key="17">
    <source>
        <dbReference type="ARBA" id="ARBA00023273"/>
    </source>
</evidence>
<dbReference type="GO" id="GO:0005902">
    <property type="term" value="C:microvillus"/>
    <property type="evidence" value="ECO:0007669"/>
    <property type="project" value="UniProtKB-SubCell"/>
</dbReference>
<evidence type="ECO:0000256" key="6">
    <source>
        <dbReference type="ARBA" id="ARBA00022525"/>
    </source>
</evidence>
<keyword evidence="7" id="KW-0597">Phosphoprotein</keyword>
<keyword evidence="12 26" id="KW-1133">Transmembrane helix</keyword>
<evidence type="ECO:0000256" key="26">
    <source>
        <dbReference type="SAM" id="Phobius"/>
    </source>
</evidence>
<name>A0A3Q2YVW8_HIPCM</name>
<dbReference type="GO" id="GO:0005540">
    <property type="term" value="F:hyaluronic acid binding"/>
    <property type="evidence" value="ECO:0007669"/>
    <property type="project" value="InterPro"/>
</dbReference>
<evidence type="ECO:0000256" key="22">
    <source>
        <dbReference type="ARBA" id="ARBA00032514"/>
    </source>
</evidence>
<feature type="region of interest" description="Disordered" evidence="25">
    <location>
        <begin position="322"/>
        <end position="374"/>
    </location>
</feature>
<evidence type="ECO:0000256" key="21">
    <source>
        <dbReference type="ARBA" id="ARBA00031823"/>
    </source>
</evidence>
<reference evidence="29" key="2">
    <citation type="submission" date="2025-09" db="UniProtKB">
        <authorList>
            <consortium name="Ensembl"/>
        </authorList>
    </citation>
    <scope>IDENTIFICATION</scope>
</reference>
<keyword evidence="9 27" id="KW-0732">Signal</keyword>
<evidence type="ECO:0000256" key="11">
    <source>
        <dbReference type="ARBA" id="ARBA00022974"/>
    </source>
</evidence>
<dbReference type="GO" id="GO:0004896">
    <property type="term" value="F:cytokine receptor activity"/>
    <property type="evidence" value="ECO:0007669"/>
    <property type="project" value="TreeGrafter"/>
</dbReference>
<keyword evidence="30" id="KW-1185">Reference proteome</keyword>
<evidence type="ECO:0000313" key="29">
    <source>
        <dbReference type="Ensembl" id="ENSHCOP00000022234.1"/>
    </source>
</evidence>
<keyword evidence="16" id="KW-0325">Glycoprotein</keyword>
<dbReference type="InterPro" id="IPR043210">
    <property type="entry name" value="CD44_antigen-like"/>
</dbReference>
<feature type="region of interest" description="Disordered" evidence="25">
    <location>
        <begin position="145"/>
        <end position="217"/>
    </location>
</feature>
<evidence type="ECO:0000259" key="28">
    <source>
        <dbReference type="PROSITE" id="PS50963"/>
    </source>
</evidence>
<dbReference type="GO" id="GO:0070374">
    <property type="term" value="P:positive regulation of ERK1 and ERK2 cascade"/>
    <property type="evidence" value="ECO:0007669"/>
    <property type="project" value="TreeGrafter"/>
</dbReference>
<dbReference type="InterPro" id="IPR001231">
    <property type="entry name" value="CD44_antigen"/>
</dbReference>
<protein>
    <recommendedName>
        <fullName evidence="4">CD44 antigen</fullName>
    </recommendedName>
    <alternativeName>
        <fullName evidence="22">GP90 lymphocyte homing/adhesion receptor</fullName>
    </alternativeName>
    <alternativeName>
        <fullName evidence="21">HUTCH-I</fullName>
    </alternativeName>
    <alternativeName>
        <fullName evidence="23">Hermes antigen</fullName>
    </alternativeName>
    <alternativeName>
        <fullName evidence="20">Hyaluronate receptor</fullName>
    </alternativeName>
    <alternativeName>
        <fullName evidence="18">Phagocytic glycoprotein 1</fullName>
    </alternativeName>
    <alternativeName>
        <fullName evidence="19">Phagocytic glycoprotein I</fullName>
    </alternativeName>
</protein>
<keyword evidence="17" id="KW-0966">Cell projection</keyword>
<dbReference type="OrthoDB" id="8952307at2759"/>
<keyword evidence="15" id="KW-0675">Receptor</keyword>
<dbReference type="Pfam" id="PF00193">
    <property type="entry name" value="Xlink"/>
    <property type="match status" value="1"/>
</dbReference>
<reference evidence="29" key="1">
    <citation type="submission" date="2025-08" db="UniProtKB">
        <authorList>
            <consortium name="Ensembl"/>
        </authorList>
    </citation>
    <scope>IDENTIFICATION</scope>
</reference>
<dbReference type="Proteomes" id="UP000264820">
    <property type="component" value="Unplaced"/>
</dbReference>
<evidence type="ECO:0000256" key="23">
    <source>
        <dbReference type="ARBA" id="ARBA00032917"/>
    </source>
</evidence>
<sequence>MWTLLLGVTLGHLAYCRSEQLQVNSRSCSYAGVFIVEGEARHSLTFENAQKVCKQLQTTMASPEQVERAFDKDMETCRNGWISNMSYAILRHTHHENCAVNTTGLFIYSRDDPNEGLDVYCYDETAGPEINCEKAFTNYEQEPGLQVSTPAESGHFVGGTVTTPSPVSGEATEQTTVEDSSLGWGDNESALFPLTPGGFDQSTGSGLQPPGSEEDTLSTLAPVSETDVPQPLPDDKEEGVKLQPENEDAIAEPTQQPPHGKKRMNEVVPGDQREGNNSTNWLVIILVLIAVAAILFVCVAFAKRKSWCGKKQTLMITSKESEGNGAAGAGASSSQAQEREQEMVTLMNKEKIQENGNTEEFTVIKLEETPDKEA</sequence>
<evidence type="ECO:0000256" key="13">
    <source>
        <dbReference type="ARBA" id="ARBA00023136"/>
    </source>
</evidence>
<feature type="region of interest" description="Disordered" evidence="25">
    <location>
        <begin position="223"/>
        <end position="242"/>
    </location>
</feature>
<dbReference type="PANTHER" id="PTHR10225:SF6">
    <property type="entry name" value="CD44 ANTIGEN"/>
    <property type="match status" value="1"/>
</dbReference>
<dbReference type="Gene3D" id="3.10.100.10">
    <property type="entry name" value="Mannose-Binding Protein A, subunit A"/>
    <property type="match status" value="1"/>
</dbReference>
<dbReference type="GeneTree" id="ENSGT00530000063822"/>
<evidence type="ECO:0000256" key="3">
    <source>
        <dbReference type="ARBA" id="ARBA00004613"/>
    </source>
</evidence>
<evidence type="ECO:0000256" key="14">
    <source>
        <dbReference type="ARBA" id="ARBA00023157"/>
    </source>
</evidence>
<feature type="compositionally biased region" description="Basic and acidic residues" evidence="25">
    <location>
        <begin position="337"/>
        <end position="353"/>
    </location>
</feature>
<dbReference type="SUPFAM" id="SSF56436">
    <property type="entry name" value="C-type lectin-like"/>
    <property type="match status" value="1"/>
</dbReference>
<dbReference type="GO" id="GO:0016323">
    <property type="term" value="C:basolateral plasma membrane"/>
    <property type="evidence" value="ECO:0007669"/>
    <property type="project" value="TreeGrafter"/>
</dbReference>
<evidence type="ECO:0000256" key="9">
    <source>
        <dbReference type="ARBA" id="ARBA00022729"/>
    </source>
</evidence>
<evidence type="ECO:0000256" key="20">
    <source>
        <dbReference type="ARBA" id="ARBA00031179"/>
    </source>
</evidence>
<keyword evidence="10" id="KW-0130">Cell adhesion</keyword>
<feature type="compositionally biased region" description="Polar residues" evidence="25">
    <location>
        <begin position="160"/>
        <end position="179"/>
    </location>
</feature>
<comment type="caution">
    <text evidence="24">Lacks conserved residue(s) required for the propagation of feature annotation.</text>
</comment>
<accession>A0A3Q2YVW8</accession>
<dbReference type="PROSITE" id="PS50963">
    <property type="entry name" value="LINK_2"/>
    <property type="match status" value="1"/>
</dbReference>
<dbReference type="CTD" id="100330801"/>
<dbReference type="PANTHER" id="PTHR10225">
    <property type="entry name" value="HYALURONAN RECEPTOR"/>
    <property type="match status" value="1"/>
</dbReference>
<dbReference type="SMART" id="SM00445">
    <property type="entry name" value="LINK"/>
    <property type="match status" value="1"/>
</dbReference>
<evidence type="ECO:0000256" key="2">
    <source>
        <dbReference type="ARBA" id="ARBA00004251"/>
    </source>
</evidence>
<dbReference type="OMA" id="TQHENCA"/>
<comment type="subcellular location">
    <subcellularLocation>
        <location evidence="2">Cell membrane</location>
        <topology evidence="2">Single-pass type I membrane protein</topology>
    </subcellularLocation>
    <subcellularLocation>
        <location evidence="1">Cell projection</location>
        <location evidence="1">Microvillus</location>
    </subcellularLocation>
    <subcellularLocation>
        <location evidence="3">Secreted</location>
    </subcellularLocation>
</comment>
<feature type="chain" id="PRO_5018718273" description="CD44 antigen" evidence="27">
    <location>
        <begin position="19"/>
        <end position="374"/>
    </location>
</feature>
<feature type="transmembrane region" description="Helical" evidence="26">
    <location>
        <begin position="281"/>
        <end position="302"/>
    </location>
</feature>
<keyword evidence="11" id="KW-0654">Proteoglycan</keyword>
<organism evidence="29 30">
    <name type="scientific">Hippocampus comes</name>
    <name type="common">Tiger tail seahorse</name>
    <dbReference type="NCBI Taxonomy" id="109280"/>
    <lineage>
        <taxon>Eukaryota</taxon>
        <taxon>Metazoa</taxon>
        <taxon>Chordata</taxon>
        <taxon>Craniata</taxon>
        <taxon>Vertebrata</taxon>
        <taxon>Euteleostomi</taxon>
        <taxon>Actinopterygii</taxon>
        <taxon>Neopterygii</taxon>
        <taxon>Teleostei</taxon>
        <taxon>Neoteleostei</taxon>
        <taxon>Acanthomorphata</taxon>
        <taxon>Syngnathiaria</taxon>
        <taxon>Syngnathiformes</taxon>
        <taxon>Syngnathoidei</taxon>
        <taxon>Syngnathidae</taxon>
        <taxon>Hippocampus</taxon>
    </lineage>
</organism>
<dbReference type="InterPro" id="IPR016187">
    <property type="entry name" value="CTDL_fold"/>
</dbReference>
<evidence type="ECO:0000256" key="1">
    <source>
        <dbReference type="ARBA" id="ARBA00004105"/>
    </source>
</evidence>
<evidence type="ECO:0000256" key="15">
    <source>
        <dbReference type="ARBA" id="ARBA00023170"/>
    </source>
</evidence>
<dbReference type="Ensembl" id="ENSHCOT00000001589.1">
    <property type="protein sequence ID" value="ENSHCOP00000022234.1"/>
    <property type="gene ID" value="ENSHCOG00000009765.1"/>
</dbReference>
<evidence type="ECO:0000256" key="4">
    <source>
        <dbReference type="ARBA" id="ARBA00020474"/>
    </source>
</evidence>
<evidence type="ECO:0000256" key="19">
    <source>
        <dbReference type="ARBA" id="ARBA00029928"/>
    </source>
</evidence>
<dbReference type="AlphaFoldDB" id="A0A3Q2YVW8"/>
<evidence type="ECO:0000256" key="16">
    <source>
        <dbReference type="ARBA" id="ARBA00023180"/>
    </source>
</evidence>
<keyword evidence="8 26" id="KW-0812">Transmembrane</keyword>
<evidence type="ECO:0000256" key="25">
    <source>
        <dbReference type="SAM" id="MobiDB-lite"/>
    </source>
</evidence>
<feature type="signal peptide" evidence="27">
    <location>
        <begin position="1"/>
        <end position="18"/>
    </location>
</feature>
<feature type="domain" description="Link" evidence="28">
    <location>
        <begin position="32"/>
        <end position="123"/>
    </location>
</feature>
<dbReference type="RefSeq" id="XP_019749631.1">
    <property type="nucleotide sequence ID" value="XM_019894072.1"/>
</dbReference>
<evidence type="ECO:0000256" key="18">
    <source>
        <dbReference type="ARBA" id="ARBA00029917"/>
    </source>
</evidence>
<evidence type="ECO:0000256" key="24">
    <source>
        <dbReference type="PROSITE-ProRule" id="PRU00323"/>
    </source>
</evidence>
<dbReference type="STRING" id="109280.ENSHCOP00000022234"/>
<dbReference type="GO" id="GO:0006954">
    <property type="term" value="P:inflammatory response"/>
    <property type="evidence" value="ECO:0007669"/>
    <property type="project" value="TreeGrafter"/>
</dbReference>
<dbReference type="InterPro" id="IPR000538">
    <property type="entry name" value="Link_dom"/>
</dbReference>
<evidence type="ECO:0000313" key="30">
    <source>
        <dbReference type="Proteomes" id="UP000264820"/>
    </source>
</evidence>